<proteinExistence type="predicted"/>
<gene>
    <name evidence="1" type="ORF">CUN48_09580</name>
</gene>
<dbReference type="Gene3D" id="3.30.530.20">
    <property type="match status" value="1"/>
</dbReference>
<evidence type="ECO:0000313" key="1">
    <source>
        <dbReference type="EMBL" id="PJF47259.1"/>
    </source>
</evidence>
<evidence type="ECO:0000313" key="2">
    <source>
        <dbReference type="Proteomes" id="UP000230790"/>
    </source>
</evidence>
<comment type="caution">
    <text evidence="1">The sequence shown here is derived from an EMBL/GenBank/DDBJ whole genome shotgun (WGS) entry which is preliminary data.</text>
</comment>
<keyword evidence="1" id="KW-0489">Methyltransferase</keyword>
<dbReference type="EMBL" id="PGTN01000058">
    <property type="protein sequence ID" value="PJF47259.1"/>
    <property type="molecule type" value="Genomic_DNA"/>
</dbReference>
<dbReference type="GO" id="GO:0008168">
    <property type="term" value="F:methyltransferase activity"/>
    <property type="evidence" value="ECO:0007669"/>
    <property type="project" value="UniProtKB-KW"/>
</dbReference>
<accession>A0A2M8QBT9</accession>
<protein>
    <submittedName>
        <fullName evidence="1">DNA methyltransferase</fullName>
    </submittedName>
</protein>
<organism evidence="1 2">
    <name type="scientific">Candidatus Thermofonsia Clade 3 bacterium</name>
    <dbReference type="NCBI Taxonomy" id="2364212"/>
    <lineage>
        <taxon>Bacteria</taxon>
        <taxon>Bacillati</taxon>
        <taxon>Chloroflexota</taxon>
        <taxon>Candidatus Thermofontia</taxon>
        <taxon>Candidatus Thermofonsia Clade 3</taxon>
    </lineage>
</organism>
<keyword evidence="1" id="KW-0808">Transferase</keyword>
<dbReference type="InterPro" id="IPR023393">
    <property type="entry name" value="START-like_dom_sf"/>
</dbReference>
<dbReference type="SUPFAM" id="SSF55961">
    <property type="entry name" value="Bet v1-like"/>
    <property type="match status" value="1"/>
</dbReference>
<sequence>MKFPSVTVIGLITAPCEALFEIVSDPTRHPQIAGSGEVMEVEWITPPPVRVGSGFRSRQCIGWYQYPTRSYVQVYDPPYRFIWLSGPGFKKPPFGQLWGFDLQPLDARATLVSHLMRWPLMPVPEIPPFSWLMERGLKHELNNMKPTLYKLAKLANAEVIGDLQVEFDWCERTSPCGQRRGALIQA</sequence>
<dbReference type="GO" id="GO:0032259">
    <property type="term" value="P:methylation"/>
    <property type="evidence" value="ECO:0007669"/>
    <property type="project" value="UniProtKB-KW"/>
</dbReference>
<reference evidence="1 2" key="1">
    <citation type="submission" date="2017-11" db="EMBL/GenBank/DDBJ databases">
        <title>Evolution of Phototrophy in the Chloroflexi Phylum Driven by Horizontal Gene Transfer.</title>
        <authorList>
            <person name="Ward L.M."/>
            <person name="Hemp J."/>
            <person name="Shih P.M."/>
            <person name="Mcglynn S.E."/>
            <person name="Fischer W."/>
        </authorList>
    </citation>
    <scope>NUCLEOTIDE SEQUENCE [LARGE SCALE GENOMIC DNA]</scope>
    <source>
        <strain evidence="1">JP3_7</strain>
    </source>
</reference>
<dbReference type="AlphaFoldDB" id="A0A2M8QBT9"/>
<name>A0A2M8QBT9_9CHLR</name>
<dbReference type="Proteomes" id="UP000230790">
    <property type="component" value="Unassembled WGS sequence"/>
</dbReference>